<dbReference type="EMBL" id="ML977667">
    <property type="protein sequence ID" value="KAF1994210.1"/>
    <property type="molecule type" value="Genomic_DNA"/>
</dbReference>
<dbReference type="AlphaFoldDB" id="A0A6A5VXS7"/>
<gene>
    <name evidence="1" type="ORF">P154DRAFT_624889</name>
</gene>
<keyword evidence="2" id="KW-1185">Reference proteome</keyword>
<accession>A0A6A5VXS7</accession>
<evidence type="ECO:0000313" key="2">
    <source>
        <dbReference type="Proteomes" id="UP000799779"/>
    </source>
</evidence>
<proteinExistence type="predicted"/>
<dbReference type="Proteomes" id="UP000799779">
    <property type="component" value="Unassembled WGS sequence"/>
</dbReference>
<organism evidence="1 2">
    <name type="scientific">Amniculicola lignicola CBS 123094</name>
    <dbReference type="NCBI Taxonomy" id="1392246"/>
    <lineage>
        <taxon>Eukaryota</taxon>
        <taxon>Fungi</taxon>
        <taxon>Dikarya</taxon>
        <taxon>Ascomycota</taxon>
        <taxon>Pezizomycotina</taxon>
        <taxon>Dothideomycetes</taxon>
        <taxon>Pleosporomycetidae</taxon>
        <taxon>Pleosporales</taxon>
        <taxon>Amniculicolaceae</taxon>
        <taxon>Amniculicola</taxon>
    </lineage>
</organism>
<reference evidence="1" key="1">
    <citation type="journal article" date="2020" name="Stud. Mycol.">
        <title>101 Dothideomycetes genomes: a test case for predicting lifestyles and emergence of pathogens.</title>
        <authorList>
            <person name="Haridas S."/>
            <person name="Albert R."/>
            <person name="Binder M."/>
            <person name="Bloem J."/>
            <person name="Labutti K."/>
            <person name="Salamov A."/>
            <person name="Andreopoulos B."/>
            <person name="Baker S."/>
            <person name="Barry K."/>
            <person name="Bills G."/>
            <person name="Bluhm B."/>
            <person name="Cannon C."/>
            <person name="Castanera R."/>
            <person name="Culley D."/>
            <person name="Daum C."/>
            <person name="Ezra D."/>
            <person name="Gonzalez J."/>
            <person name="Henrissat B."/>
            <person name="Kuo A."/>
            <person name="Liang C."/>
            <person name="Lipzen A."/>
            <person name="Lutzoni F."/>
            <person name="Magnuson J."/>
            <person name="Mondo S."/>
            <person name="Nolan M."/>
            <person name="Ohm R."/>
            <person name="Pangilinan J."/>
            <person name="Park H.-J."/>
            <person name="Ramirez L."/>
            <person name="Alfaro M."/>
            <person name="Sun H."/>
            <person name="Tritt A."/>
            <person name="Yoshinaga Y."/>
            <person name="Zwiers L.-H."/>
            <person name="Turgeon B."/>
            <person name="Goodwin S."/>
            <person name="Spatafora J."/>
            <person name="Crous P."/>
            <person name="Grigoriev I."/>
        </authorList>
    </citation>
    <scope>NUCLEOTIDE SEQUENCE</scope>
    <source>
        <strain evidence="1">CBS 123094</strain>
    </source>
</reference>
<dbReference type="OrthoDB" id="3684889at2759"/>
<sequence>MPIDFDEVTRRYKERLATAMPENPWRSETKHQVEAQSGSTVVRDEVDINLEHLLDDSNIAPTKKGENSGEALSNLVPQDICAAVHESLPRELRDLIYEALCFGQTASVQAPSLRSEGYFENTHDFHWCYPQYSGYPFAREAVETYYKTVEFSLFVWDFDLHERFMGNDKFGIKDIRPAEFIRHIVLLSQSRFSIVTLRNELQGYISTTLTYLSRTINKACHIQLFVELPDKRFRSKLRLQFYDFVAPELLFMLIRGFRTGIRWDDGFEFWMEPVTEEGVEGYLEKQRKRLIDTAISLRNHGLSRGEVEVWPTMNGLR</sequence>
<protein>
    <submittedName>
        <fullName evidence="1">Uncharacterized protein</fullName>
    </submittedName>
</protein>
<name>A0A6A5VXS7_9PLEO</name>
<evidence type="ECO:0000313" key="1">
    <source>
        <dbReference type="EMBL" id="KAF1994210.1"/>
    </source>
</evidence>